<dbReference type="AlphaFoldDB" id="A0A1Y1VXT3"/>
<dbReference type="RefSeq" id="XP_040739918.1">
    <property type="nucleotide sequence ID" value="XM_040892267.1"/>
</dbReference>
<organism evidence="2 3">
    <name type="scientific">Linderina pennispora</name>
    <dbReference type="NCBI Taxonomy" id="61395"/>
    <lineage>
        <taxon>Eukaryota</taxon>
        <taxon>Fungi</taxon>
        <taxon>Fungi incertae sedis</taxon>
        <taxon>Zoopagomycota</taxon>
        <taxon>Kickxellomycotina</taxon>
        <taxon>Kickxellomycetes</taxon>
        <taxon>Kickxellales</taxon>
        <taxon>Kickxellaceae</taxon>
        <taxon>Linderina</taxon>
    </lineage>
</organism>
<evidence type="ECO:0000313" key="3">
    <source>
        <dbReference type="Proteomes" id="UP000193922"/>
    </source>
</evidence>
<dbReference type="OrthoDB" id="2093409at2759"/>
<evidence type="ECO:0008006" key="4">
    <source>
        <dbReference type="Google" id="ProtNLM"/>
    </source>
</evidence>
<sequence length="141" mass="15208">MFASIRAATFSHPFAIWGLGLGFGGSASWAEVAAQQEPKGACTVEAAICVLVGSSLTKPIYHYDLCLLKSFACRSRSGSPCAAHSSEARFCCTQGRPDQLSSPEPSPARNHWLRGLGEKVDCNCLLNTPQRSFRKPGYRAE</sequence>
<keyword evidence="1" id="KW-0732">Signal</keyword>
<protein>
    <recommendedName>
        <fullName evidence="4">Secreted protein</fullName>
    </recommendedName>
</protein>
<dbReference type="Proteomes" id="UP000193922">
    <property type="component" value="Unassembled WGS sequence"/>
</dbReference>
<feature type="signal peptide" evidence="1">
    <location>
        <begin position="1"/>
        <end position="30"/>
    </location>
</feature>
<proteinExistence type="predicted"/>
<gene>
    <name evidence="2" type="ORF">DL89DRAFT_92775</name>
</gene>
<accession>A0A1Y1VXT3</accession>
<reference evidence="2 3" key="1">
    <citation type="submission" date="2016-07" db="EMBL/GenBank/DDBJ databases">
        <title>Pervasive Adenine N6-methylation of Active Genes in Fungi.</title>
        <authorList>
            <consortium name="DOE Joint Genome Institute"/>
            <person name="Mondo S.J."/>
            <person name="Dannebaum R.O."/>
            <person name="Kuo R.C."/>
            <person name="Labutti K."/>
            <person name="Haridas S."/>
            <person name="Kuo A."/>
            <person name="Salamov A."/>
            <person name="Ahrendt S.R."/>
            <person name="Lipzen A."/>
            <person name="Sullivan W."/>
            <person name="Andreopoulos W.B."/>
            <person name="Clum A."/>
            <person name="Lindquist E."/>
            <person name="Daum C."/>
            <person name="Ramamoorthy G.K."/>
            <person name="Gryganskyi A."/>
            <person name="Culley D."/>
            <person name="Magnuson J.K."/>
            <person name="James T.Y."/>
            <person name="O'Malley M.A."/>
            <person name="Stajich J.E."/>
            <person name="Spatafora J.W."/>
            <person name="Visel A."/>
            <person name="Grigoriev I.V."/>
        </authorList>
    </citation>
    <scope>NUCLEOTIDE SEQUENCE [LARGE SCALE GENOMIC DNA]</scope>
    <source>
        <strain evidence="2 3">ATCC 12442</strain>
    </source>
</reference>
<name>A0A1Y1VXT3_9FUNG</name>
<feature type="chain" id="PRO_5012078780" description="Secreted protein" evidence="1">
    <location>
        <begin position="31"/>
        <end position="141"/>
    </location>
</feature>
<evidence type="ECO:0000313" key="2">
    <source>
        <dbReference type="EMBL" id="ORX65835.1"/>
    </source>
</evidence>
<dbReference type="GeneID" id="63808915"/>
<dbReference type="EMBL" id="MCFD01000020">
    <property type="protein sequence ID" value="ORX65835.1"/>
    <property type="molecule type" value="Genomic_DNA"/>
</dbReference>
<keyword evidence="3" id="KW-1185">Reference proteome</keyword>
<evidence type="ECO:0000256" key="1">
    <source>
        <dbReference type="SAM" id="SignalP"/>
    </source>
</evidence>
<comment type="caution">
    <text evidence="2">The sequence shown here is derived from an EMBL/GenBank/DDBJ whole genome shotgun (WGS) entry which is preliminary data.</text>
</comment>